<dbReference type="EMBL" id="CP001940">
    <property type="protein sequence ID" value="ADH86935.1"/>
    <property type="molecule type" value="Genomic_DNA"/>
</dbReference>
<gene>
    <name evidence="2" type="ordered locus">DaAHT2_2270</name>
</gene>
<evidence type="ECO:0000313" key="3">
    <source>
        <dbReference type="Proteomes" id="UP000001508"/>
    </source>
</evidence>
<keyword evidence="1" id="KW-1133">Transmembrane helix</keyword>
<dbReference type="KEGG" id="dak:DaAHT2_2270"/>
<organism evidence="2 3">
    <name type="scientific">Desulfurivibrio alkaliphilus (strain DSM 19089 / UNIQEM U267 / AHT2)</name>
    <dbReference type="NCBI Taxonomy" id="589865"/>
    <lineage>
        <taxon>Bacteria</taxon>
        <taxon>Pseudomonadati</taxon>
        <taxon>Thermodesulfobacteriota</taxon>
        <taxon>Desulfobulbia</taxon>
        <taxon>Desulfobulbales</taxon>
        <taxon>Desulfobulbaceae</taxon>
        <taxon>Desulfurivibrio</taxon>
    </lineage>
</organism>
<dbReference type="eggNOG" id="ENOG50321RF">
    <property type="taxonomic scope" value="Bacteria"/>
</dbReference>
<keyword evidence="3" id="KW-1185">Reference proteome</keyword>
<dbReference type="AlphaFoldDB" id="D6Z6U8"/>
<reference evidence="3" key="1">
    <citation type="submission" date="2010-02" db="EMBL/GenBank/DDBJ databases">
        <title>Complete sequence of Desulfurivibrio alkaliphilus AHT2.</title>
        <authorList>
            <consortium name="US DOE Joint Genome Institute"/>
            <person name="Pitluck S."/>
            <person name="Chertkov O."/>
            <person name="Detter J.C."/>
            <person name="Han C."/>
            <person name="Tapia R."/>
            <person name="Larimer F."/>
            <person name="Land M."/>
            <person name="Hauser L."/>
            <person name="Kyrpides N."/>
            <person name="Mikhailova N."/>
            <person name="Sorokin D.Y."/>
            <person name="Muyzer G."/>
            <person name="Woyke T."/>
        </authorList>
    </citation>
    <scope>NUCLEOTIDE SEQUENCE [LARGE SCALE GENOMIC DNA]</scope>
    <source>
        <strain evidence="3">DSM 19089 / UNIQEM U267 / AHT2</strain>
    </source>
</reference>
<sequence length="457" mass="51904">MVSAIWWEEKQEAVGTLPPAGKIAVPGLLVLIFALLLAAPVLAQPLPMAATGVGEDGFSPVYLEESTPGVEIGGRASTEIQYRKESRRSDSAPLFQYLQLNLRHFDEEVEEKYAVHAYGRLGTDLRNEDDWADSRLYYAYYQKQDLFDKIDFRLGRQFISVTAGASLLDGLTLDYRPGGPLSPFTFTVFGGGDVAFYTSYSAKDTLMGGEIRGRFRDETLVAGLSYVQRREDSDKATELIGADFDYGFRKMVNLYGEIQYDYLGDRVSYGLIGTNYHRSDRWGLRTEYLYSLPVFSATSIYSVFAVSKYQEAMAELNYYHGGGRRSFIRYSREIYEDFRDADVLEAGLEQIRLNRFSGYLSGVWRYAGDGGQDMHGVRARLAWLFTPHVQGGIGTEMDVLQRRLDEFEDDTLSSRFWADLTARLTRDLDLQARLERAQSSGYWGYHNRATLRLNLTF</sequence>
<keyword evidence="1" id="KW-0812">Transmembrane</keyword>
<dbReference type="STRING" id="589865.DaAHT2_2270"/>
<name>D6Z6U8_DESAT</name>
<protein>
    <recommendedName>
        <fullName evidence="4">PEP-CTERM system associated protein</fullName>
    </recommendedName>
</protein>
<feature type="transmembrane region" description="Helical" evidence="1">
    <location>
        <begin position="23"/>
        <end position="43"/>
    </location>
</feature>
<keyword evidence="1" id="KW-0472">Membrane</keyword>
<dbReference type="InParanoid" id="D6Z6U8"/>
<dbReference type="HOGENOM" id="CLU_682884_0_0_7"/>
<evidence type="ECO:0000256" key="1">
    <source>
        <dbReference type="SAM" id="Phobius"/>
    </source>
</evidence>
<dbReference type="Proteomes" id="UP000001508">
    <property type="component" value="Chromosome"/>
</dbReference>
<evidence type="ECO:0000313" key="2">
    <source>
        <dbReference type="EMBL" id="ADH86935.1"/>
    </source>
</evidence>
<evidence type="ECO:0008006" key="4">
    <source>
        <dbReference type="Google" id="ProtNLM"/>
    </source>
</evidence>
<accession>D6Z6U8</accession>
<proteinExistence type="predicted"/>